<evidence type="ECO:0000256" key="2">
    <source>
        <dbReference type="ARBA" id="ARBA00010044"/>
    </source>
</evidence>
<dbReference type="GO" id="GO:0045037">
    <property type="term" value="P:protein import into chloroplast stroma"/>
    <property type="evidence" value="ECO:0007669"/>
    <property type="project" value="TreeGrafter"/>
</dbReference>
<evidence type="ECO:0000256" key="7">
    <source>
        <dbReference type="ARBA" id="ARBA00022801"/>
    </source>
</evidence>
<dbReference type="GO" id="GO:0046872">
    <property type="term" value="F:metal ion binding"/>
    <property type="evidence" value="ECO:0007669"/>
    <property type="project" value="UniProtKB-KW"/>
</dbReference>
<dbReference type="GO" id="GO:0006508">
    <property type="term" value="P:proteolysis"/>
    <property type="evidence" value="ECO:0007669"/>
    <property type="project" value="UniProtKB-KW"/>
</dbReference>
<dbReference type="GO" id="GO:0005524">
    <property type="term" value="F:ATP binding"/>
    <property type="evidence" value="ECO:0007669"/>
    <property type="project" value="UniProtKB-KW"/>
</dbReference>
<dbReference type="InterPro" id="IPR003593">
    <property type="entry name" value="AAA+_ATPase"/>
</dbReference>
<keyword evidence="9 12" id="KW-0067">ATP-binding</keyword>
<keyword evidence="16" id="KW-1185">Reference proteome</keyword>
<keyword evidence="4" id="KW-0645">Protease</keyword>
<feature type="compositionally biased region" description="Polar residues" evidence="13">
    <location>
        <begin position="524"/>
        <end position="534"/>
    </location>
</feature>
<protein>
    <recommendedName>
        <fullName evidence="14">AAA+ ATPase domain-containing protein</fullName>
    </recommendedName>
</protein>
<feature type="non-terminal residue" evidence="15">
    <location>
        <position position="589"/>
    </location>
</feature>
<keyword evidence="6 12" id="KW-0547">Nucleotide-binding</keyword>
<organism evidence="15 16">
    <name type="scientific">Papaver nudicaule</name>
    <name type="common">Iceland poppy</name>
    <dbReference type="NCBI Taxonomy" id="74823"/>
    <lineage>
        <taxon>Eukaryota</taxon>
        <taxon>Viridiplantae</taxon>
        <taxon>Streptophyta</taxon>
        <taxon>Embryophyta</taxon>
        <taxon>Tracheophyta</taxon>
        <taxon>Spermatophyta</taxon>
        <taxon>Magnoliopsida</taxon>
        <taxon>Ranunculales</taxon>
        <taxon>Papaveraceae</taxon>
        <taxon>Papaveroideae</taxon>
        <taxon>Papaver</taxon>
    </lineage>
</organism>
<dbReference type="Pfam" id="PF17862">
    <property type="entry name" value="AAA_lid_3"/>
    <property type="match status" value="1"/>
</dbReference>
<keyword evidence="10" id="KW-0809">Transit peptide</keyword>
<dbReference type="InterPro" id="IPR003960">
    <property type="entry name" value="ATPase_AAA_CS"/>
</dbReference>
<dbReference type="InterPro" id="IPR037219">
    <property type="entry name" value="Peptidase_M41-like"/>
</dbReference>
<dbReference type="Gene3D" id="1.20.58.760">
    <property type="entry name" value="Peptidase M41"/>
    <property type="match status" value="1"/>
</dbReference>
<evidence type="ECO:0000313" key="16">
    <source>
        <dbReference type="Proteomes" id="UP001177140"/>
    </source>
</evidence>
<evidence type="ECO:0000256" key="12">
    <source>
        <dbReference type="RuleBase" id="RU003651"/>
    </source>
</evidence>
<feature type="domain" description="AAA+ ATPase" evidence="14">
    <location>
        <begin position="131"/>
        <end position="241"/>
    </location>
</feature>
<comment type="similarity">
    <text evidence="3">In the N-terminal section; belongs to the AAA ATPase family.</text>
</comment>
<name>A0AA41S7U5_PAPNU</name>
<dbReference type="InterPro" id="IPR027417">
    <property type="entry name" value="P-loop_NTPase"/>
</dbReference>
<evidence type="ECO:0000313" key="15">
    <source>
        <dbReference type="EMBL" id="MCL7031561.1"/>
    </source>
</evidence>
<dbReference type="FunFam" id="1.10.8.60:FF:000001">
    <property type="entry name" value="ATP-dependent zinc metalloprotease FtsH"/>
    <property type="match status" value="1"/>
</dbReference>
<dbReference type="Gene3D" id="3.40.50.300">
    <property type="entry name" value="P-loop containing nucleotide triphosphate hydrolases"/>
    <property type="match status" value="2"/>
</dbReference>
<evidence type="ECO:0000256" key="9">
    <source>
        <dbReference type="ARBA" id="ARBA00022840"/>
    </source>
</evidence>
<dbReference type="InterPro" id="IPR000642">
    <property type="entry name" value="Peptidase_M41"/>
</dbReference>
<evidence type="ECO:0000256" key="11">
    <source>
        <dbReference type="ARBA" id="ARBA00023049"/>
    </source>
</evidence>
<dbReference type="GO" id="GO:0004176">
    <property type="term" value="F:ATP-dependent peptidase activity"/>
    <property type="evidence" value="ECO:0007669"/>
    <property type="project" value="InterPro"/>
</dbReference>
<sequence length="589" mass="64271">LPLRLQFLQSRFTHATISHNYHDYPPDLLAHLLTKCTSHKQTKEESHTKIIHSGTSQPGSYLLNLHRVIQNWAFLMKPIQSLGLSGRVQPSPKSNTMFSNVKGVDEAKAELEDIVHYLREPKRFTRLGGKLPKGVLLVGPPGTGKTMLARAVAGEAKVPFFCRSGGEFEEELVGIDAIGGNRNPTSQYSNLTLNQLLVELDGFKQNEGVIVFAATNFPESLDKALARPGRFDFKVVVPNPDIEGRRQILESHMSKVLKSEDVDLSIIARGTTGFSGADLANIVNVAALKATKDGAVAVSMTDLEYAKDRIMMGSERKSAVISDGSRKLTAFHEAGHALVAIHTDGAHPVHKATIVPRGMSLGLVVQLPDKDETSVSCNQMLAKLDVLMGGRVAEELIFGKREVTSGASSDLQQATSLARAMVTKYGMSNKFGLVADKYDDDRKTMSTDTRKEVRRFLDRAYDNAKTILITHSTELHVLASALLERETLTGTQIDDLLAQVNPKQPKPAVYLSRVLKIEEVANPAQQTVTSQDNTSQSPSEPPSKPSQAAFGSPKELLQCDLSVSSACIDVKKMYSNTCFSLTSYCISEG</sequence>
<evidence type="ECO:0000256" key="13">
    <source>
        <dbReference type="SAM" id="MobiDB-lite"/>
    </source>
</evidence>
<accession>A0AA41S7U5</accession>
<dbReference type="GO" id="GO:0009507">
    <property type="term" value="C:chloroplast"/>
    <property type="evidence" value="ECO:0007669"/>
    <property type="project" value="TreeGrafter"/>
</dbReference>
<evidence type="ECO:0000256" key="6">
    <source>
        <dbReference type="ARBA" id="ARBA00022741"/>
    </source>
</evidence>
<evidence type="ECO:0000256" key="1">
    <source>
        <dbReference type="ARBA" id="ARBA00001947"/>
    </source>
</evidence>
<dbReference type="SUPFAM" id="SSF140990">
    <property type="entry name" value="FtsH protease domain-like"/>
    <property type="match status" value="1"/>
</dbReference>
<dbReference type="InterPro" id="IPR003959">
    <property type="entry name" value="ATPase_AAA_core"/>
</dbReference>
<evidence type="ECO:0000256" key="8">
    <source>
        <dbReference type="ARBA" id="ARBA00022833"/>
    </source>
</evidence>
<dbReference type="Proteomes" id="UP001177140">
    <property type="component" value="Unassembled WGS sequence"/>
</dbReference>
<evidence type="ECO:0000256" key="5">
    <source>
        <dbReference type="ARBA" id="ARBA00022723"/>
    </source>
</evidence>
<dbReference type="Gene3D" id="1.10.8.60">
    <property type="match status" value="1"/>
</dbReference>
<dbReference type="Pfam" id="PF01434">
    <property type="entry name" value="Peptidase_M41"/>
    <property type="match status" value="1"/>
</dbReference>
<dbReference type="InterPro" id="IPR041569">
    <property type="entry name" value="AAA_lid_3"/>
</dbReference>
<dbReference type="GO" id="GO:0016887">
    <property type="term" value="F:ATP hydrolysis activity"/>
    <property type="evidence" value="ECO:0007669"/>
    <property type="project" value="InterPro"/>
</dbReference>
<evidence type="ECO:0000256" key="3">
    <source>
        <dbReference type="ARBA" id="ARBA00010550"/>
    </source>
</evidence>
<feature type="region of interest" description="Disordered" evidence="13">
    <location>
        <begin position="524"/>
        <end position="550"/>
    </location>
</feature>
<dbReference type="PANTHER" id="PTHR23076">
    <property type="entry name" value="METALLOPROTEASE M41 FTSH"/>
    <property type="match status" value="1"/>
</dbReference>
<comment type="similarity">
    <text evidence="2">In the C-terminal section; belongs to the peptidase M41 family.</text>
</comment>
<dbReference type="AlphaFoldDB" id="A0AA41S7U5"/>
<reference evidence="15" key="1">
    <citation type="submission" date="2022-03" db="EMBL/GenBank/DDBJ databases">
        <title>A functionally conserved STORR gene fusion in Papaver species that diverged 16.8 million years ago.</title>
        <authorList>
            <person name="Catania T."/>
        </authorList>
    </citation>
    <scope>NUCLEOTIDE SEQUENCE</scope>
    <source>
        <strain evidence="15">S-191538</strain>
    </source>
</reference>
<evidence type="ECO:0000256" key="4">
    <source>
        <dbReference type="ARBA" id="ARBA00022670"/>
    </source>
</evidence>
<keyword evidence="7" id="KW-0378">Hydrolase</keyword>
<dbReference type="PANTHER" id="PTHR23076:SF37">
    <property type="entry name" value="ATP-DEPENDENT ZINC METALLOPROTEASE FTSH 4, MITOCHONDRIAL"/>
    <property type="match status" value="1"/>
</dbReference>
<evidence type="ECO:0000256" key="10">
    <source>
        <dbReference type="ARBA" id="ARBA00022946"/>
    </source>
</evidence>
<comment type="caution">
    <text evidence="15">The sequence shown here is derived from an EMBL/GenBank/DDBJ whole genome shotgun (WGS) entry which is preliminary data.</text>
</comment>
<dbReference type="GO" id="GO:0004222">
    <property type="term" value="F:metalloendopeptidase activity"/>
    <property type="evidence" value="ECO:0007669"/>
    <property type="project" value="InterPro"/>
</dbReference>
<comment type="similarity">
    <text evidence="12">Belongs to the AAA ATPase family.</text>
</comment>
<proteinExistence type="inferred from homology"/>
<keyword evidence="11" id="KW-0482">Metalloprotease</keyword>
<keyword evidence="5" id="KW-0479">Metal-binding</keyword>
<keyword evidence="8" id="KW-0862">Zinc</keyword>
<dbReference type="FunFam" id="1.20.58.760:FF:000002">
    <property type="entry name" value="ATP-dependent zinc metalloprotease FtsH"/>
    <property type="match status" value="1"/>
</dbReference>
<dbReference type="SMART" id="SM00382">
    <property type="entry name" value="AAA"/>
    <property type="match status" value="1"/>
</dbReference>
<dbReference type="Pfam" id="PF00004">
    <property type="entry name" value="AAA"/>
    <property type="match status" value="2"/>
</dbReference>
<comment type="cofactor">
    <cofactor evidence="1">
        <name>Zn(2+)</name>
        <dbReference type="ChEBI" id="CHEBI:29105"/>
    </cofactor>
</comment>
<dbReference type="EMBL" id="JAJJMA010113404">
    <property type="protein sequence ID" value="MCL7031561.1"/>
    <property type="molecule type" value="Genomic_DNA"/>
</dbReference>
<gene>
    <name evidence="15" type="ORF">MKW94_028400</name>
</gene>
<dbReference type="PROSITE" id="PS00674">
    <property type="entry name" value="AAA"/>
    <property type="match status" value="1"/>
</dbReference>
<dbReference type="SUPFAM" id="SSF52540">
    <property type="entry name" value="P-loop containing nucleoside triphosphate hydrolases"/>
    <property type="match status" value="1"/>
</dbReference>
<evidence type="ECO:0000259" key="14">
    <source>
        <dbReference type="SMART" id="SM00382"/>
    </source>
</evidence>